<keyword evidence="6 13" id="KW-0862">Zinc</keyword>
<evidence type="ECO:0000256" key="8">
    <source>
        <dbReference type="ARBA" id="ARBA00023016"/>
    </source>
</evidence>
<evidence type="ECO:0000256" key="6">
    <source>
        <dbReference type="ARBA" id="ARBA00022833"/>
    </source>
</evidence>
<evidence type="ECO:0000256" key="12">
    <source>
        <dbReference type="NCBIfam" id="TIGR00416"/>
    </source>
</evidence>
<dbReference type="InterPro" id="IPR020568">
    <property type="entry name" value="Ribosomal_Su5_D2-typ_SF"/>
</dbReference>
<feature type="region of interest" description="Lon-protease-like" evidence="11">
    <location>
        <begin position="353"/>
        <end position="462"/>
    </location>
</feature>
<dbReference type="GO" id="GO:0005524">
    <property type="term" value="F:ATP binding"/>
    <property type="evidence" value="ECO:0007669"/>
    <property type="project" value="UniProtKB-UniRule"/>
</dbReference>
<evidence type="ECO:0000313" key="16">
    <source>
        <dbReference type="EMBL" id="SDJ09714.1"/>
    </source>
</evidence>
<dbReference type="InterPro" id="IPR041166">
    <property type="entry name" value="Rubredoxin_2"/>
</dbReference>
<dbReference type="NCBIfam" id="TIGR00416">
    <property type="entry name" value="sms"/>
    <property type="match status" value="1"/>
</dbReference>
<proteinExistence type="inferred from homology"/>
<keyword evidence="7 11" id="KW-0067">ATP-binding</keyword>
<feature type="short sequence motif" description="RadA KNRFG motif" evidence="11">
    <location>
        <begin position="254"/>
        <end position="258"/>
    </location>
</feature>
<dbReference type="Gene3D" id="3.30.230.10">
    <property type="match status" value="1"/>
</dbReference>
<evidence type="ECO:0000256" key="10">
    <source>
        <dbReference type="ARBA" id="ARBA00023204"/>
    </source>
</evidence>
<evidence type="ECO:0000256" key="5">
    <source>
        <dbReference type="ARBA" id="ARBA00022801"/>
    </source>
</evidence>
<dbReference type="PRINTS" id="PR01874">
    <property type="entry name" value="DNAREPAIRADA"/>
</dbReference>
<dbReference type="Pfam" id="PF13481">
    <property type="entry name" value="AAA_25"/>
    <property type="match status" value="1"/>
</dbReference>
<dbReference type="GO" id="GO:0016787">
    <property type="term" value="F:hydrolase activity"/>
    <property type="evidence" value="ECO:0007669"/>
    <property type="project" value="UniProtKB-KW"/>
</dbReference>
<dbReference type="GO" id="GO:0008270">
    <property type="term" value="F:zinc ion binding"/>
    <property type="evidence" value="ECO:0007669"/>
    <property type="project" value="UniProtKB-KW"/>
</dbReference>
<dbReference type="Gene3D" id="3.40.50.300">
    <property type="entry name" value="P-loop containing nucleotide triphosphate hydrolases"/>
    <property type="match status" value="1"/>
</dbReference>
<dbReference type="CDD" id="cd01121">
    <property type="entry name" value="RadA_SMS_N"/>
    <property type="match status" value="1"/>
</dbReference>
<feature type="binding site" evidence="11">
    <location>
        <begin position="97"/>
        <end position="104"/>
    </location>
    <ligand>
        <name>ATP</name>
        <dbReference type="ChEBI" id="CHEBI:30616"/>
    </ligand>
</feature>
<comment type="function">
    <text evidence="13">DNA-dependent ATPase involved in processing of recombination intermediates, plays a role in repairing DNA breaks. Stimulates the branch migration of RecA-mediated strand transfer reactions, allowing the 3' invading strand to extend heteroduplex DNA faster. Binds ssDNA in the presence of ADP but not other nucleotides, has ATPase activity that is stimulated by ssDNA and various branched DNA structures, but inhibited by SSB. Does not have RecA's homology-searching function.</text>
</comment>
<evidence type="ECO:0000256" key="13">
    <source>
        <dbReference type="RuleBase" id="RU003555"/>
    </source>
</evidence>
<dbReference type="AlphaFoldDB" id="A0A1G8QY99"/>
<dbReference type="PANTHER" id="PTHR32472">
    <property type="entry name" value="DNA REPAIR PROTEIN RADA"/>
    <property type="match status" value="1"/>
</dbReference>
<evidence type="ECO:0000313" key="17">
    <source>
        <dbReference type="Proteomes" id="UP000198853"/>
    </source>
</evidence>
<dbReference type="HAMAP" id="MF_01498">
    <property type="entry name" value="RadA_bact"/>
    <property type="match status" value="1"/>
</dbReference>
<dbReference type="PANTHER" id="PTHR32472:SF10">
    <property type="entry name" value="DNA REPAIR PROTEIN RADA-LIKE PROTEIN"/>
    <property type="match status" value="1"/>
</dbReference>
<dbReference type="SMART" id="SM00382">
    <property type="entry name" value="AAA"/>
    <property type="match status" value="1"/>
</dbReference>
<name>A0A1G8QY99_9BACI</name>
<dbReference type="FunFam" id="3.40.50.300:FF:000050">
    <property type="entry name" value="DNA repair protein RadA"/>
    <property type="match status" value="1"/>
</dbReference>
<dbReference type="InterPro" id="IPR014721">
    <property type="entry name" value="Ribsml_uS5_D2-typ_fold_subgr"/>
</dbReference>
<comment type="similarity">
    <text evidence="11 13">Belongs to the RecA family. RadA subfamily.</text>
</comment>
<feature type="region of interest" description="Disordered" evidence="14">
    <location>
        <begin position="38"/>
        <end position="71"/>
    </location>
</feature>
<keyword evidence="17" id="KW-1185">Reference proteome</keyword>
<dbReference type="GO" id="GO:0000725">
    <property type="term" value="P:recombinational repair"/>
    <property type="evidence" value="ECO:0007669"/>
    <property type="project" value="UniProtKB-UniRule"/>
</dbReference>
<evidence type="ECO:0000256" key="7">
    <source>
        <dbReference type="ARBA" id="ARBA00022840"/>
    </source>
</evidence>
<dbReference type="GO" id="GO:0140664">
    <property type="term" value="F:ATP-dependent DNA damage sensor activity"/>
    <property type="evidence" value="ECO:0007669"/>
    <property type="project" value="InterPro"/>
</dbReference>
<evidence type="ECO:0000256" key="14">
    <source>
        <dbReference type="SAM" id="MobiDB-lite"/>
    </source>
</evidence>
<dbReference type="Pfam" id="PF13541">
    <property type="entry name" value="ChlI"/>
    <property type="match status" value="1"/>
</dbReference>
<evidence type="ECO:0000256" key="3">
    <source>
        <dbReference type="ARBA" id="ARBA00022763"/>
    </source>
</evidence>
<organism evidence="16 17">
    <name type="scientific">Natribacillus halophilus</name>
    <dbReference type="NCBI Taxonomy" id="549003"/>
    <lineage>
        <taxon>Bacteria</taxon>
        <taxon>Bacillati</taxon>
        <taxon>Bacillota</taxon>
        <taxon>Bacilli</taxon>
        <taxon>Bacillales</taxon>
        <taxon>Bacillaceae</taxon>
        <taxon>Natribacillus</taxon>
    </lineage>
</organism>
<dbReference type="InterPro" id="IPR020588">
    <property type="entry name" value="RecA_ATP-bd"/>
</dbReference>
<dbReference type="FunFam" id="3.30.230.10:FF:000031">
    <property type="entry name" value="DNA repair protein RadA"/>
    <property type="match status" value="1"/>
</dbReference>
<dbReference type="Proteomes" id="UP000198853">
    <property type="component" value="Unassembled WGS sequence"/>
</dbReference>
<dbReference type="RefSeq" id="WP_090399331.1">
    <property type="nucleotide sequence ID" value="NZ_FNEN01000014.1"/>
</dbReference>
<comment type="domain">
    <text evidence="11">The middle region has homology to RecA with ATPase motifs including the RadA KNRFG motif, while the C-terminus is homologous to Lon protease.</text>
</comment>
<dbReference type="PROSITE" id="PS50162">
    <property type="entry name" value="RECA_2"/>
    <property type="match status" value="1"/>
</dbReference>
<dbReference type="Pfam" id="PF18073">
    <property type="entry name" value="Zn_ribbon_LapB"/>
    <property type="match status" value="1"/>
</dbReference>
<evidence type="ECO:0000256" key="2">
    <source>
        <dbReference type="ARBA" id="ARBA00022741"/>
    </source>
</evidence>
<dbReference type="InterPro" id="IPR003593">
    <property type="entry name" value="AAA+_ATPase"/>
</dbReference>
<keyword evidence="10 11" id="KW-0234">DNA repair</keyword>
<keyword evidence="9 11" id="KW-0238">DNA-binding</keyword>
<keyword evidence="8 11" id="KW-0346">Stress response</keyword>
<keyword evidence="4 13" id="KW-0863">Zinc-finger</keyword>
<dbReference type="InterPro" id="IPR027417">
    <property type="entry name" value="P-loop_NTPase"/>
</dbReference>
<comment type="function">
    <text evidence="11">Plays a role in repairing double-strand DNA breaks, probably involving stabilizing or processing branched DNA or blocked replication forks.</text>
</comment>
<dbReference type="SUPFAM" id="SSF52540">
    <property type="entry name" value="P-loop containing nucleoside triphosphate hydrolases"/>
    <property type="match status" value="1"/>
</dbReference>
<accession>A0A1G8QY99</accession>
<gene>
    <name evidence="11" type="primary">radA</name>
    <name evidence="16" type="ORF">SAMN04488123_11478</name>
</gene>
<keyword evidence="1 11" id="KW-0479">Metal-binding</keyword>
<reference evidence="16 17" key="1">
    <citation type="submission" date="2016-10" db="EMBL/GenBank/DDBJ databases">
        <authorList>
            <person name="de Groot N.N."/>
        </authorList>
    </citation>
    <scope>NUCLEOTIDE SEQUENCE [LARGE SCALE GENOMIC DNA]</scope>
    <source>
        <strain evidence="16 17">DSM 21771</strain>
    </source>
</reference>
<keyword evidence="3 11" id="KW-0227">DNA damage</keyword>
<dbReference type="InterPro" id="IPR004504">
    <property type="entry name" value="DNA_repair_RadA"/>
</dbReference>
<evidence type="ECO:0000256" key="1">
    <source>
        <dbReference type="ARBA" id="ARBA00022723"/>
    </source>
</evidence>
<dbReference type="EMBL" id="FNEN01000014">
    <property type="protein sequence ID" value="SDJ09714.1"/>
    <property type="molecule type" value="Genomic_DNA"/>
</dbReference>
<dbReference type="OrthoDB" id="9803906at2"/>
<keyword evidence="5" id="KW-0378">Hydrolase</keyword>
<sequence>MAKTKTKFVCQECSYESRKWMGRCPSCQKWNTLVEEMEKPSATKHTSGSAPSMGGNRPQKISEVNSEDEPRMTTKLSELNRVLGGGIVPGSLVLVGGDPGIGKSTLLLQLSALLAEEDKKVLYISGEESVKQTKMRAERLQAQVHSLYVLTETDTSLVDQAVEMIQPDVLIIDSIQTMETPDISSAPGSVAQVRESTSSFMKMAKSRGISVFVVGHVTKQGSIAGPKLLEHMVDAVLYFEGERHHTFRILRAVKNRFGSTNEIGIFEMTEEGLREVLNPSEIFLEERSEGVAGATVVASLEGTRPVLVELQALVAPTSYANPRRTATGVDHNRVSLLMAVLERRVGMLLQNQDAYINVAGGVKLDEPAVDLAIATSIASSFRNQVTRPTDVAIGEVGLTGEIRRVSRIQERIRESAKLGFERCIIPSKNMEGWNIPDNISCVGVRSLEEALDVMLDQKATTR</sequence>
<feature type="domain" description="RecA family profile 1" evidence="15">
    <location>
        <begin position="68"/>
        <end position="217"/>
    </location>
</feature>
<dbReference type="SUPFAM" id="SSF54211">
    <property type="entry name" value="Ribosomal protein S5 domain 2-like"/>
    <property type="match status" value="1"/>
</dbReference>
<keyword evidence="2 11" id="KW-0547">Nucleotide-binding</keyword>
<dbReference type="GO" id="GO:0003684">
    <property type="term" value="F:damaged DNA binding"/>
    <property type="evidence" value="ECO:0007669"/>
    <property type="project" value="InterPro"/>
</dbReference>
<dbReference type="GO" id="GO:0005829">
    <property type="term" value="C:cytosol"/>
    <property type="evidence" value="ECO:0007669"/>
    <property type="project" value="TreeGrafter"/>
</dbReference>
<evidence type="ECO:0000256" key="9">
    <source>
        <dbReference type="ARBA" id="ARBA00023125"/>
    </source>
</evidence>
<evidence type="ECO:0000256" key="11">
    <source>
        <dbReference type="HAMAP-Rule" id="MF_01498"/>
    </source>
</evidence>
<evidence type="ECO:0000259" key="15">
    <source>
        <dbReference type="PROSITE" id="PS50162"/>
    </source>
</evidence>
<evidence type="ECO:0000256" key="4">
    <source>
        <dbReference type="ARBA" id="ARBA00022771"/>
    </source>
</evidence>
<protein>
    <recommendedName>
        <fullName evidence="11 12">DNA repair protein RadA</fullName>
    </recommendedName>
</protein>